<proteinExistence type="predicted"/>
<dbReference type="EMBL" id="CM022229">
    <property type="protein sequence ID" value="KAF7097291.1"/>
    <property type="molecule type" value="Genomic_DNA"/>
</dbReference>
<reference evidence="1" key="2">
    <citation type="submission" date="2020-03" db="EMBL/GenBank/DDBJ databases">
        <title>The second near-complete assembly of the hexaploid bread wheat (Triticum aestivum) genome.</title>
        <authorList>
            <person name="Zimin A.V."/>
            <person name="Puiu D."/>
            <person name="Shumante A."/>
            <person name="Alonge M."/>
            <person name="Salzberg S.L."/>
        </authorList>
    </citation>
    <scope>NUCLEOTIDE SEQUENCE</scope>
    <source>
        <tissue evidence="1">Leaf</tissue>
    </source>
</reference>
<dbReference type="Gramene" id="TraesCLE_scaffold_041337_01G000100.1">
    <property type="protein sequence ID" value="TraesCLE_scaffold_041337_01G000100.1"/>
    <property type="gene ID" value="TraesCLE_scaffold_041337_01G000100"/>
</dbReference>
<comment type="caution">
    <text evidence="1">The sequence shown here is derived from an EMBL/GenBank/DDBJ whole genome shotgun (WGS) entry which is preliminary data.</text>
</comment>
<dbReference type="Proteomes" id="UP000815260">
    <property type="component" value="Chromosome 7A"/>
</dbReference>
<feature type="non-terminal residue" evidence="1">
    <location>
        <position position="205"/>
    </location>
</feature>
<dbReference type="InterPro" id="IPR052222">
    <property type="entry name" value="DESIGUAL"/>
</dbReference>
<reference evidence="1" key="1">
    <citation type="journal article" date="2017" name="Gigascience">
        <title>The first near-complete assembly of the hexaploid bread wheat genome, Triticum aestivum.</title>
        <authorList>
            <person name="Zimin A.V."/>
            <person name="Puiu D."/>
            <person name="Hall R."/>
            <person name="Kingan S."/>
            <person name="Clavijo B.J."/>
            <person name="Salzberg S.L."/>
        </authorList>
    </citation>
    <scope>NUCLEOTIDE SEQUENCE</scope>
    <source>
        <tissue evidence="1">Leaf</tissue>
    </source>
</reference>
<dbReference type="PANTHER" id="PTHR31769">
    <property type="entry name" value="OS07G0462200 PROTEIN-RELATED"/>
    <property type="match status" value="1"/>
</dbReference>
<organism evidence="1">
    <name type="scientific">Triticum aestivum</name>
    <name type="common">Wheat</name>
    <dbReference type="NCBI Taxonomy" id="4565"/>
    <lineage>
        <taxon>Eukaryota</taxon>
        <taxon>Viridiplantae</taxon>
        <taxon>Streptophyta</taxon>
        <taxon>Embryophyta</taxon>
        <taxon>Tracheophyta</taxon>
        <taxon>Spermatophyta</taxon>
        <taxon>Magnoliopsida</taxon>
        <taxon>Liliopsida</taxon>
        <taxon>Poales</taxon>
        <taxon>Poaceae</taxon>
        <taxon>BOP clade</taxon>
        <taxon>Pooideae</taxon>
        <taxon>Triticodae</taxon>
        <taxon>Triticeae</taxon>
        <taxon>Triticinae</taxon>
        <taxon>Triticum</taxon>
    </lineage>
</organism>
<accession>A0A9R1LYD1</accession>
<dbReference type="AlphaFoldDB" id="A0A9R1LYD1"/>
<protein>
    <submittedName>
        <fullName evidence="1">Uncharacterized protein</fullName>
    </submittedName>
</protein>
<sequence length="205" mass="21540">MGKKAAAVICGTASLLGLLAAILGFVGEGTKSQSFAGFDGVHCVYRSTAARGCGVTATLFLLAAQVLLAAATGCSGCCRPETRKIPSETKRVFAVAMYIDPDVHRGGAVLHRRDLEHGREAEAGGRDQRRRGLLRAANWGVRHRVRAVPHRRRLRHRLLLPARSVGAATGAAAGDRPGAAAALLPGAAPAPRRLSGRCHLADTRM</sequence>
<evidence type="ECO:0000313" key="1">
    <source>
        <dbReference type="EMBL" id="KAF7097291.1"/>
    </source>
</evidence>
<gene>
    <name evidence="1" type="ORF">CFC21_099126</name>
</gene>
<name>A0A9R1LYD1_WHEAT</name>